<organism evidence="7 8">
    <name type="scientific">Labrys neptuniae</name>
    <dbReference type="NCBI Taxonomy" id="376174"/>
    <lineage>
        <taxon>Bacteria</taxon>
        <taxon>Pseudomonadati</taxon>
        <taxon>Pseudomonadota</taxon>
        <taxon>Alphaproteobacteria</taxon>
        <taxon>Hyphomicrobiales</taxon>
        <taxon>Xanthobacteraceae</taxon>
        <taxon>Labrys</taxon>
    </lineage>
</organism>
<dbReference type="Gene3D" id="3.20.20.30">
    <property type="entry name" value="Luciferase-like domain"/>
    <property type="match status" value="1"/>
</dbReference>
<feature type="domain" description="Luciferase-like" evidence="6">
    <location>
        <begin position="40"/>
        <end position="324"/>
    </location>
</feature>
<keyword evidence="3 7" id="KW-0560">Oxidoreductase</keyword>
<evidence type="ECO:0000313" key="8">
    <source>
        <dbReference type="Proteomes" id="UP001555786"/>
    </source>
</evidence>
<dbReference type="EMBL" id="JBFNQD010000004">
    <property type="protein sequence ID" value="MEW9306796.1"/>
    <property type="molecule type" value="Genomic_DNA"/>
</dbReference>
<dbReference type="EC" id="1.14.-.-" evidence="7"/>
<dbReference type="RefSeq" id="WP_367624421.1">
    <property type="nucleotide sequence ID" value="NZ_JBFNQD010000004.1"/>
</dbReference>
<keyword evidence="2" id="KW-0288">FMN</keyword>
<dbReference type="GO" id="GO:0004497">
    <property type="term" value="F:monooxygenase activity"/>
    <property type="evidence" value="ECO:0007669"/>
    <property type="project" value="UniProtKB-KW"/>
</dbReference>
<keyword evidence="8" id="KW-1185">Reference proteome</keyword>
<evidence type="ECO:0000256" key="2">
    <source>
        <dbReference type="ARBA" id="ARBA00022643"/>
    </source>
</evidence>
<dbReference type="NCBIfam" id="TIGR03860">
    <property type="entry name" value="FMN_nitrolo"/>
    <property type="match status" value="1"/>
</dbReference>
<sequence>MTTKRRLHIGLSLAPTWLSGDGWRRLDSNIENIYSEEFYLDIARRAETARLDFVFRPDTLFLDPQALETGPGFGSLDPTILLAAMARETSHVGLLTTISTTFNSPYVVARQLQSLNWLSKGRVGWNIVTALDGNENFGLPAMPSAGERYARAAEFTQVVRRLWVSYPQDALKQDRESGRYAVSALVQPIDHVGARFSVKGPLNLPAYGTSSIPLIQAGASPTGRDFAASVADAIFASTPDMAAALELRNDLRQRALGHGRRAEDIRVLPGLSLYLASNRSEARALFAQTHARADAGRKFKAIRDMTGLDLSYWPDDRRVTAADLPEVVPALRSRTHADLLLRLIRNEQPTVAELLTRPEVIGSAHWRVIGTAQDAAGQVRQWASAGAIDGFVILPGGSAEALRLALEDLVPQLAEAGLFRQAYRGSTFADHLRDDGDI</sequence>
<evidence type="ECO:0000256" key="1">
    <source>
        <dbReference type="ARBA" id="ARBA00022630"/>
    </source>
</evidence>
<dbReference type="InterPro" id="IPR036661">
    <property type="entry name" value="Luciferase-like_sf"/>
</dbReference>
<name>A0ABV3PMC9_9HYPH</name>
<dbReference type="Pfam" id="PF00296">
    <property type="entry name" value="Bac_luciferase"/>
    <property type="match status" value="1"/>
</dbReference>
<dbReference type="InterPro" id="IPR011251">
    <property type="entry name" value="Luciferase-like_dom"/>
</dbReference>
<dbReference type="PIRSF" id="PIRSF000337">
    <property type="entry name" value="NTA_MOA"/>
    <property type="match status" value="1"/>
</dbReference>
<dbReference type="InterPro" id="IPR016215">
    <property type="entry name" value="NTA_MOA"/>
</dbReference>
<keyword evidence="1" id="KW-0285">Flavoprotein</keyword>
<keyword evidence="4 7" id="KW-0503">Monooxygenase</keyword>
<evidence type="ECO:0000259" key="6">
    <source>
        <dbReference type="Pfam" id="PF00296"/>
    </source>
</evidence>
<dbReference type="SUPFAM" id="SSF51679">
    <property type="entry name" value="Bacterial luciferase-like"/>
    <property type="match status" value="1"/>
</dbReference>
<dbReference type="Proteomes" id="UP001555786">
    <property type="component" value="Unassembled WGS sequence"/>
</dbReference>
<evidence type="ECO:0000256" key="4">
    <source>
        <dbReference type="ARBA" id="ARBA00023033"/>
    </source>
</evidence>
<comment type="similarity">
    <text evidence="5">Belongs to the NtaA/SnaA/DszA monooxygenase family.</text>
</comment>
<protein>
    <submittedName>
        <fullName evidence="7">NtaA/DmoA family FMN-dependent monooxygenase</fullName>
        <ecNumber evidence="7">1.14.-.-</ecNumber>
    </submittedName>
</protein>
<evidence type="ECO:0000313" key="7">
    <source>
        <dbReference type="EMBL" id="MEW9306796.1"/>
    </source>
</evidence>
<reference evidence="7 8" key="1">
    <citation type="submission" date="2024-07" db="EMBL/GenBank/DDBJ databases">
        <title>Description of Labrys sedimenti sp. nov., isolated from a diclofenac-degrading enrichment culture.</title>
        <authorList>
            <person name="Tancsics A."/>
            <person name="Csepanyi A."/>
        </authorList>
    </citation>
    <scope>NUCLEOTIDE SEQUENCE [LARGE SCALE GENOMIC DNA]</scope>
    <source>
        <strain evidence="7 8">LMG 23578</strain>
    </source>
</reference>
<gene>
    <name evidence="7" type="ORF">ABXS05_14690</name>
</gene>
<dbReference type="PANTHER" id="PTHR30011:SF16">
    <property type="entry name" value="C2H2 FINGER DOMAIN TRANSCRIPTION FACTOR (EUROFUNG)-RELATED"/>
    <property type="match status" value="1"/>
</dbReference>
<accession>A0ABV3PMC9</accession>
<evidence type="ECO:0000256" key="3">
    <source>
        <dbReference type="ARBA" id="ARBA00023002"/>
    </source>
</evidence>
<evidence type="ECO:0000256" key="5">
    <source>
        <dbReference type="ARBA" id="ARBA00033748"/>
    </source>
</evidence>
<dbReference type="PANTHER" id="PTHR30011">
    <property type="entry name" value="ALKANESULFONATE MONOOXYGENASE-RELATED"/>
    <property type="match status" value="1"/>
</dbReference>
<dbReference type="InterPro" id="IPR051260">
    <property type="entry name" value="Diverse_substr_monoxygenases"/>
</dbReference>
<proteinExistence type="inferred from homology"/>
<comment type="caution">
    <text evidence="7">The sequence shown here is derived from an EMBL/GenBank/DDBJ whole genome shotgun (WGS) entry which is preliminary data.</text>
</comment>